<reference evidence="1 2" key="2">
    <citation type="journal article" date="2022" name="Mol. Biol. Evol.">
        <title>Comparative Genomics Reveals Insights into the Divergent Evolution of Astigmatic Mites and Household Pest Adaptations.</title>
        <authorList>
            <person name="Xiong Q."/>
            <person name="Wan A.T."/>
            <person name="Liu X."/>
            <person name="Fung C.S."/>
            <person name="Xiao X."/>
            <person name="Malainual N."/>
            <person name="Hou J."/>
            <person name="Wang L."/>
            <person name="Wang M."/>
            <person name="Yang K.Y."/>
            <person name="Cui Y."/>
            <person name="Leung E.L."/>
            <person name="Nong W."/>
            <person name="Shin S.K."/>
            <person name="Au S.W."/>
            <person name="Jeong K.Y."/>
            <person name="Chew F.T."/>
            <person name="Hui J.H."/>
            <person name="Leung T.F."/>
            <person name="Tungtrongchitr A."/>
            <person name="Zhong N."/>
            <person name="Liu Z."/>
            <person name="Tsui S.K."/>
        </authorList>
    </citation>
    <scope>NUCLEOTIDE SEQUENCE [LARGE SCALE GENOMIC DNA]</scope>
    <source>
        <strain evidence="1">Derp</strain>
    </source>
</reference>
<proteinExistence type="predicted"/>
<keyword evidence="2" id="KW-1185">Reference proteome</keyword>
<accession>A0ABQ8JQ24</accession>
<dbReference type="Proteomes" id="UP000887458">
    <property type="component" value="Unassembled WGS sequence"/>
</dbReference>
<name>A0ABQ8JQ24_DERPT</name>
<organism evidence="1 2">
    <name type="scientific">Dermatophagoides pteronyssinus</name>
    <name type="common">European house dust mite</name>
    <dbReference type="NCBI Taxonomy" id="6956"/>
    <lineage>
        <taxon>Eukaryota</taxon>
        <taxon>Metazoa</taxon>
        <taxon>Ecdysozoa</taxon>
        <taxon>Arthropoda</taxon>
        <taxon>Chelicerata</taxon>
        <taxon>Arachnida</taxon>
        <taxon>Acari</taxon>
        <taxon>Acariformes</taxon>
        <taxon>Sarcoptiformes</taxon>
        <taxon>Astigmata</taxon>
        <taxon>Psoroptidia</taxon>
        <taxon>Analgoidea</taxon>
        <taxon>Pyroglyphidae</taxon>
        <taxon>Dermatophagoidinae</taxon>
        <taxon>Dermatophagoides</taxon>
    </lineage>
</organism>
<evidence type="ECO:0000313" key="2">
    <source>
        <dbReference type="Proteomes" id="UP000887458"/>
    </source>
</evidence>
<comment type="caution">
    <text evidence="1">The sequence shown here is derived from an EMBL/GenBank/DDBJ whole genome shotgun (WGS) entry which is preliminary data.</text>
</comment>
<dbReference type="EMBL" id="NJHN03000029">
    <property type="protein sequence ID" value="KAH9424497.1"/>
    <property type="molecule type" value="Genomic_DNA"/>
</dbReference>
<sequence>MPFTILDCIQQQQQRKKLGNNINNNNDNLQQCYSSRQNFNFKKSVNHVANVVLDFFTCFIARKHPNTIIIRS</sequence>
<protein>
    <submittedName>
        <fullName evidence="1">Uncharacterized protein</fullName>
    </submittedName>
</protein>
<reference evidence="1 2" key="1">
    <citation type="journal article" date="2018" name="J. Allergy Clin. Immunol.">
        <title>High-quality assembly of Dermatophagoides pteronyssinus genome and transcriptome reveals a wide range of novel allergens.</title>
        <authorList>
            <person name="Liu X.Y."/>
            <person name="Yang K.Y."/>
            <person name="Wang M.Q."/>
            <person name="Kwok J.S."/>
            <person name="Zeng X."/>
            <person name="Yang Z."/>
            <person name="Xiao X.J."/>
            <person name="Lau C.P."/>
            <person name="Li Y."/>
            <person name="Huang Z.M."/>
            <person name="Ba J.G."/>
            <person name="Yim A.K."/>
            <person name="Ouyang C.Y."/>
            <person name="Ngai S.M."/>
            <person name="Chan T.F."/>
            <person name="Leung E.L."/>
            <person name="Liu L."/>
            <person name="Liu Z.G."/>
            <person name="Tsui S.K."/>
        </authorList>
    </citation>
    <scope>NUCLEOTIDE SEQUENCE [LARGE SCALE GENOMIC DNA]</scope>
    <source>
        <strain evidence="1">Derp</strain>
    </source>
</reference>
<evidence type="ECO:0000313" key="1">
    <source>
        <dbReference type="EMBL" id="KAH9424497.1"/>
    </source>
</evidence>
<gene>
    <name evidence="1" type="ORF">DERP_004682</name>
</gene>